<dbReference type="SUPFAM" id="SSF63829">
    <property type="entry name" value="Calcium-dependent phosphotriesterase"/>
    <property type="match status" value="1"/>
</dbReference>
<evidence type="ECO:0000313" key="6">
    <source>
        <dbReference type="Proteomes" id="UP000355283"/>
    </source>
</evidence>
<dbReference type="GO" id="GO:0005509">
    <property type="term" value="F:calcium ion binding"/>
    <property type="evidence" value="ECO:0007669"/>
    <property type="project" value="TreeGrafter"/>
</dbReference>
<keyword evidence="3" id="KW-0479">Metal-binding</keyword>
<feature type="binding site" evidence="3">
    <location>
        <position position="140"/>
    </location>
    <ligand>
        <name>substrate</name>
    </ligand>
</feature>
<feature type="binding site" evidence="3">
    <location>
        <position position="41"/>
    </location>
    <ligand>
        <name>a divalent metal cation</name>
        <dbReference type="ChEBI" id="CHEBI:60240"/>
    </ligand>
</feature>
<dbReference type="EMBL" id="SDOX01000071">
    <property type="protein sequence ID" value="TFJ83093.1"/>
    <property type="molecule type" value="Genomic_DNA"/>
</dbReference>
<comment type="caution">
    <text evidence="5">The sequence shown here is derived from an EMBL/GenBank/DDBJ whole genome shotgun (WGS) entry which is preliminary data.</text>
</comment>
<feature type="binding site" evidence="3">
    <location>
        <position position="251"/>
    </location>
    <ligand>
        <name>a divalent metal cation</name>
        <dbReference type="ChEBI" id="CHEBI:60240"/>
    </ligand>
</feature>
<keyword evidence="6" id="KW-1185">Reference proteome</keyword>
<feature type="active site" description="Proton donor/acceptor" evidence="2">
    <location>
        <position position="251"/>
    </location>
</feature>
<dbReference type="Proteomes" id="UP000355283">
    <property type="component" value="Unassembled WGS sequence"/>
</dbReference>
<evidence type="ECO:0000313" key="5">
    <source>
        <dbReference type="EMBL" id="TFJ83093.1"/>
    </source>
</evidence>
<gene>
    <name evidence="5" type="ORF">NSK_005615</name>
</gene>
<comment type="similarity">
    <text evidence="1">Belongs to the SMP-30/CGR1 family.</text>
</comment>
<organism evidence="5 6">
    <name type="scientific">Nannochloropsis salina CCMP1776</name>
    <dbReference type="NCBI Taxonomy" id="1027361"/>
    <lineage>
        <taxon>Eukaryota</taxon>
        <taxon>Sar</taxon>
        <taxon>Stramenopiles</taxon>
        <taxon>Ochrophyta</taxon>
        <taxon>Eustigmatophyceae</taxon>
        <taxon>Eustigmatales</taxon>
        <taxon>Monodopsidaceae</taxon>
        <taxon>Microchloropsis</taxon>
        <taxon>Microchloropsis salina</taxon>
    </lineage>
</organism>
<dbReference type="PANTHER" id="PTHR10907">
    <property type="entry name" value="REGUCALCIN"/>
    <property type="match status" value="1"/>
</dbReference>
<dbReference type="OrthoDB" id="423498at2759"/>
<dbReference type="Gene3D" id="2.120.10.30">
    <property type="entry name" value="TolB, C-terminal domain"/>
    <property type="match status" value="1"/>
</dbReference>
<proteinExistence type="inferred from homology"/>
<evidence type="ECO:0000256" key="1">
    <source>
        <dbReference type="ARBA" id="ARBA00008853"/>
    </source>
</evidence>
<evidence type="ECO:0000256" key="2">
    <source>
        <dbReference type="PIRSR" id="PIRSR605511-1"/>
    </source>
</evidence>
<dbReference type="InterPro" id="IPR005511">
    <property type="entry name" value="SMP-30"/>
</dbReference>
<evidence type="ECO:0000256" key="3">
    <source>
        <dbReference type="PIRSR" id="PIRSR605511-2"/>
    </source>
</evidence>
<name>A0A4D9CZN1_9STRA</name>
<feature type="binding site" evidence="3">
    <location>
        <position position="138"/>
    </location>
    <ligand>
        <name>substrate</name>
    </ligand>
</feature>
<evidence type="ECO:0000259" key="4">
    <source>
        <dbReference type="Pfam" id="PF08450"/>
    </source>
</evidence>
<dbReference type="PRINTS" id="PR01790">
    <property type="entry name" value="SMP30FAMILY"/>
</dbReference>
<dbReference type="Pfam" id="PF08450">
    <property type="entry name" value="SGL"/>
    <property type="match status" value="1"/>
</dbReference>
<accession>A0A4D9CZN1</accession>
<dbReference type="PANTHER" id="PTHR10907:SF47">
    <property type="entry name" value="REGUCALCIN"/>
    <property type="match status" value="1"/>
</dbReference>
<dbReference type="GO" id="GO:0019853">
    <property type="term" value="P:L-ascorbic acid biosynthetic process"/>
    <property type="evidence" value="ECO:0007669"/>
    <property type="project" value="TreeGrafter"/>
</dbReference>
<keyword evidence="3" id="KW-0862">Zinc</keyword>
<dbReference type="InterPro" id="IPR013658">
    <property type="entry name" value="SGL"/>
</dbReference>
<protein>
    <recommendedName>
        <fullName evidence="4">SMP-30/Gluconolactonase/LRE-like region domain-containing protein</fullName>
    </recommendedName>
</protein>
<dbReference type="GO" id="GO:0004341">
    <property type="term" value="F:gluconolactonase activity"/>
    <property type="evidence" value="ECO:0007669"/>
    <property type="project" value="TreeGrafter"/>
</dbReference>
<comment type="cofactor">
    <cofactor evidence="3">
        <name>Zn(2+)</name>
        <dbReference type="ChEBI" id="CHEBI:29105"/>
    </cofactor>
    <text evidence="3">Binds 1 divalent metal cation per subunit.</text>
</comment>
<reference evidence="5 6" key="1">
    <citation type="submission" date="2019-01" db="EMBL/GenBank/DDBJ databases">
        <title>Nuclear Genome Assembly of the Microalgal Biofuel strain Nannochloropsis salina CCMP1776.</title>
        <authorList>
            <person name="Hovde B."/>
        </authorList>
    </citation>
    <scope>NUCLEOTIDE SEQUENCE [LARGE SCALE GENOMIC DNA]</scope>
    <source>
        <strain evidence="5 6">CCMP1776</strain>
    </source>
</reference>
<feature type="binding site" evidence="3">
    <location>
        <position position="158"/>
    </location>
    <ligand>
        <name>substrate</name>
    </ligand>
</feature>
<feature type="binding site" evidence="3">
    <location>
        <position position="200"/>
    </location>
    <ligand>
        <name>a divalent metal cation</name>
        <dbReference type="ChEBI" id="CHEBI:60240"/>
    </ligand>
</feature>
<sequence length="340" mass="37053">MAARGEVGGVKPVVCSLVNPMANHPSSSPRLVLDLKNILGESPVWDVQAQVLLWIDIEGKTLHTYSPADERSASFSLPKRAGSIALREADDGLLFAFEDGFAIFNPFVTETNAAKPPKYIPDEAYIETEPYRQHALVRLNDGRCDRRGRFIAGGYNGDEGDTSMNRDWEADCGVYAVEAGKGDASFAARELLPFKVRCANSICFSPDGSHLYFTDSPHREIWVFDYDQATGRVVVDSRRVFATVPPPGVPDGSCVDSAGYLWNAEFFSGRVVRYSPEGEVDRVVQLSVSRVTCPCLGGRDLKTLFLTSASLGVEGKEEGAGGLWAMEVETPGLPEGRFMG</sequence>
<dbReference type="AlphaFoldDB" id="A0A4D9CZN1"/>
<feature type="domain" description="SMP-30/Gluconolactonase/LRE-like region" evidence="4">
    <location>
        <begin position="39"/>
        <end position="309"/>
    </location>
</feature>
<dbReference type="InterPro" id="IPR011042">
    <property type="entry name" value="6-blade_b-propeller_TolB-like"/>
</dbReference>